<comment type="subcellular location">
    <subcellularLocation>
        <location evidence="1">Membrane</location>
        <topology evidence="1">Multi-pass membrane protein</topology>
    </subcellularLocation>
</comment>
<keyword evidence="4 5" id="KW-0472">Membrane</keyword>
<organism evidence="6 7">
    <name type="scientific">Lentiprolixibacter aurantiacus</name>
    <dbReference type="NCBI Taxonomy" id="2993939"/>
    <lineage>
        <taxon>Bacteria</taxon>
        <taxon>Pseudomonadati</taxon>
        <taxon>Bacteroidota</taxon>
        <taxon>Flavobacteriia</taxon>
        <taxon>Flavobacteriales</taxon>
        <taxon>Flavobacteriaceae</taxon>
        <taxon>Lentiprolixibacter</taxon>
    </lineage>
</organism>
<comment type="caution">
    <text evidence="6">The sequence shown here is derived from an EMBL/GenBank/DDBJ whole genome shotgun (WGS) entry which is preliminary data.</text>
</comment>
<name>A0AAE3MJY0_9FLAO</name>
<evidence type="ECO:0000256" key="2">
    <source>
        <dbReference type="ARBA" id="ARBA00022692"/>
    </source>
</evidence>
<keyword evidence="7" id="KW-1185">Reference proteome</keyword>
<keyword evidence="3 5" id="KW-1133">Transmembrane helix</keyword>
<evidence type="ECO:0000313" key="7">
    <source>
        <dbReference type="Proteomes" id="UP001207116"/>
    </source>
</evidence>
<feature type="transmembrane region" description="Helical" evidence="5">
    <location>
        <begin position="46"/>
        <end position="73"/>
    </location>
</feature>
<dbReference type="RefSeq" id="WP_266011101.1">
    <property type="nucleotide sequence ID" value="NZ_JAPFQP010000001.1"/>
</dbReference>
<protein>
    <submittedName>
        <fullName evidence="6">DoxX family protein</fullName>
    </submittedName>
</protein>
<dbReference type="EMBL" id="JAPFQP010000001">
    <property type="protein sequence ID" value="MCX2718798.1"/>
    <property type="molecule type" value="Genomic_DNA"/>
</dbReference>
<dbReference type="AlphaFoldDB" id="A0AAE3MJY0"/>
<evidence type="ECO:0000256" key="4">
    <source>
        <dbReference type="ARBA" id="ARBA00023136"/>
    </source>
</evidence>
<gene>
    <name evidence="6" type="ORF">OO016_04195</name>
</gene>
<evidence type="ECO:0000313" key="6">
    <source>
        <dbReference type="EMBL" id="MCX2718798.1"/>
    </source>
</evidence>
<feature type="transmembrane region" description="Helical" evidence="5">
    <location>
        <begin position="6"/>
        <end position="25"/>
    </location>
</feature>
<evidence type="ECO:0000256" key="1">
    <source>
        <dbReference type="ARBA" id="ARBA00004141"/>
    </source>
</evidence>
<feature type="transmembrane region" description="Helical" evidence="5">
    <location>
        <begin position="79"/>
        <end position="97"/>
    </location>
</feature>
<evidence type="ECO:0000256" key="3">
    <source>
        <dbReference type="ARBA" id="ARBA00022989"/>
    </source>
</evidence>
<sequence>MILAYLSIAFKVIIFISIINVWFFRFNKATPYRGGGAKSMKEEFEVYGFSPGLMYLIGAIKILLASVLLVSIWHNGLSTPAAGGMGIFMLGAIFMHFRANDPNIRSFPALLFFLLSIGIIVLDIFQQEGF</sequence>
<evidence type="ECO:0000256" key="5">
    <source>
        <dbReference type="SAM" id="Phobius"/>
    </source>
</evidence>
<dbReference type="InterPro" id="IPR032808">
    <property type="entry name" value="DoxX"/>
</dbReference>
<feature type="transmembrane region" description="Helical" evidence="5">
    <location>
        <begin position="109"/>
        <end position="126"/>
    </location>
</feature>
<proteinExistence type="predicted"/>
<dbReference type="Proteomes" id="UP001207116">
    <property type="component" value="Unassembled WGS sequence"/>
</dbReference>
<dbReference type="Pfam" id="PF13564">
    <property type="entry name" value="DoxX_2"/>
    <property type="match status" value="1"/>
</dbReference>
<keyword evidence="2 5" id="KW-0812">Transmembrane</keyword>
<accession>A0AAE3MJY0</accession>
<reference evidence="6" key="1">
    <citation type="submission" date="2022-11" db="EMBL/GenBank/DDBJ databases">
        <title>The characterization of three novel Bacteroidetes species and genomic analysis of their roles in tidal elemental geochemical cycles.</title>
        <authorList>
            <person name="Ma K.-J."/>
        </authorList>
    </citation>
    <scope>NUCLEOTIDE SEQUENCE</scope>
    <source>
        <strain evidence="6">M415</strain>
    </source>
</reference>
<dbReference type="GO" id="GO:0016020">
    <property type="term" value="C:membrane"/>
    <property type="evidence" value="ECO:0007669"/>
    <property type="project" value="UniProtKB-SubCell"/>
</dbReference>